<evidence type="ECO:0000313" key="1">
    <source>
        <dbReference type="EMBL" id="DAD95668.1"/>
    </source>
</evidence>
<evidence type="ECO:0008006" key="2">
    <source>
        <dbReference type="Google" id="ProtNLM"/>
    </source>
</evidence>
<name>A0A8S5NMS1_9CAUD</name>
<protein>
    <recommendedName>
        <fullName evidence="2">Tail protein</fullName>
    </recommendedName>
</protein>
<dbReference type="Pfam" id="PF10076">
    <property type="entry name" value="Phage_Mu_Gp48"/>
    <property type="match status" value="1"/>
</dbReference>
<proteinExistence type="predicted"/>
<accession>A0A8S5NMS1</accession>
<dbReference type="InterPro" id="IPR018755">
    <property type="entry name" value="Phage_Mu_Gp48"/>
</dbReference>
<dbReference type="EMBL" id="BK015198">
    <property type="protein sequence ID" value="DAD95668.1"/>
    <property type="molecule type" value="Genomic_DNA"/>
</dbReference>
<organism evidence="1">
    <name type="scientific">Siphoviridae sp. ctQU013</name>
    <dbReference type="NCBI Taxonomy" id="2826329"/>
    <lineage>
        <taxon>Viruses</taxon>
        <taxon>Duplodnaviria</taxon>
        <taxon>Heunggongvirae</taxon>
        <taxon>Uroviricota</taxon>
        <taxon>Caudoviricetes</taxon>
    </lineage>
</organism>
<sequence length="207" mass="22862">MAVTAAEYDANIKALLPPGPAWPRDDTGSVMAMLIECWAVEFSRVDSQAMALINEADPRFCSETFEDWITQWGVPDSCLEAWGSLLADGLTETILRQALLQKITTIGSQSLQFFVDLAKTYGYSITIDELFNQTVLSTVLTPFASGTGWASQWRVHVYKNAGATVSRHTAIGTAEEALAWWGDSVIECVIRHYAPAHTNVIFGYFED</sequence>
<reference evidence="1" key="1">
    <citation type="journal article" date="2021" name="Proc. Natl. Acad. Sci. U.S.A.">
        <title>A Catalog of Tens of Thousands of Viruses from Human Metagenomes Reveals Hidden Associations with Chronic Diseases.</title>
        <authorList>
            <person name="Tisza M.J."/>
            <person name="Buck C.B."/>
        </authorList>
    </citation>
    <scope>NUCLEOTIDE SEQUENCE</scope>
    <source>
        <strain evidence="1">CtQU013</strain>
    </source>
</reference>